<dbReference type="PANTHER" id="PTHR30314:SF3">
    <property type="entry name" value="MITOCHONDRIAL DIVISION PROTEIN FSZA"/>
    <property type="match status" value="1"/>
</dbReference>
<dbReference type="Proteomes" id="UP001204144">
    <property type="component" value="Unassembled WGS sequence"/>
</dbReference>
<feature type="binding site" evidence="4">
    <location>
        <position position="146"/>
    </location>
    <ligand>
        <name>GTP</name>
        <dbReference type="ChEBI" id="CHEBI:37565"/>
    </ligand>
</feature>
<dbReference type="Gene3D" id="3.40.50.1440">
    <property type="entry name" value="Tubulin/FtsZ, GTPase domain"/>
    <property type="match status" value="1"/>
</dbReference>
<evidence type="ECO:0000256" key="3">
    <source>
        <dbReference type="ARBA" id="ARBA00023134"/>
    </source>
</evidence>
<keyword evidence="9" id="KW-1185">Reference proteome</keyword>
<protein>
    <recommendedName>
        <fullName evidence="4 5">Cell division protein FtsZ</fullName>
    </recommendedName>
</protein>
<evidence type="ECO:0000256" key="5">
    <source>
        <dbReference type="NCBIfam" id="TIGR00065"/>
    </source>
</evidence>
<comment type="caution">
    <text evidence="8">The sequence shown here is derived from an EMBL/GenBank/DDBJ whole genome shotgun (WGS) entry which is preliminary data.</text>
</comment>
<evidence type="ECO:0000313" key="9">
    <source>
        <dbReference type="Proteomes" id="UP001204144"/>
    </source>
</evidence>
<evidence type="ECO:0000256" key="4">
    <source>
        <dbReference type="HAMAP-Rule" id="MF_00909"/>
    </source>
</evidence>
<dbReference type="GO" id="GO:0043093">
    <property type="term" value="P:FtsZ-dependent cytokinesis"/>
    <property type="evidence" value="ECO:0007669"/>
    <property type="project" value="UniProtKB-UniRule"/>
</dbReference>
<feature type="binding site" evidence="4">
    <location>
        <begin position="115"/>
        <end position="117"/>
    </location>
    <ligand>
        <name>GTP</name>
        <dbReference type="ChEBI" id="CHEBI:37565"/>
    </ligand>
</feature>
<dbReference type="SMART" id="SM00864">
    <property type="entry name" value="Tubulin"/>
    <property type="match status" value="1"/>
</dbReference>
<keyword evidence="3 4" id="KW-0342">GTP-binding</keyword>
<dbReference type="GO" id="GO:0051258">
    <property type="term" value="P:protein polymerization"/>
    <property type="evidence" value="ECO:0007669"/>
    <property type="project" value="UniProtKB-UniRule"/>
</dbReference>
<dbReference type="GO" id="GO:0005737">
    <property type="term" value="C:cytoplasm"/>
    <property type="evidence" value="ECO:0007669"/>
    <property type="project" value="UniProtKB-SubCell"/>
</dbReference>
<dbReference type="FunFam" id="3.40.50.1440:FF:000001">
    <property type="entry name" value="Cell division protein FtsZ"/>
    <property type="match status" value="1"/>
</dbReference>
<feature type="binding site" evidence="4">
    <location>
        <begin position="26"/>
        <end position="30"/>
    </location>
    <ligand>
        <name>GTP</name>
        <dbReference type="ChEBI" id="CHEBI:37565"/>
    </ligand>
</feature>
<dbReference type="HAMAP" id="MF_00909">
    <property type="entry name" value="FtsZ"/>
    <property type="match status" value="1"/>
</dbReference>
<sequence>MVKVPRYKIEFNSKMEKIIKVIGVGGGGGNAMLNMYNQGMHDVDFVACNTDAQALKQFPEDVIQLQLGAELTKGLGAGTDWKVGKQAAIESEKSINDILADPTEMVFITAGMGGGTGTGAAPEIARYAKAKNRLTIGVVTDPFRHEGLDKFEQASNGIAKLKECCDTVLVIKNDRLVEMYGDLDIESAYKKADEVLANAVRSIAELITRPGIVNLDFADVKTVLGDAGHAVMGSAEATGPDRASLAIEAALNSPLLENNNIKGAKRILVSIAYSDELPEYKIKMSDQAKVTDFVESQIKSRAKIFKHGFAIDRSLKDKVRVTIVAARFDDNIEEPEIIEPPKVEPKIEVGKGIDAIIPEKPAKVIVPKPTNQIGLFEQEDKFLKGISDFTKNGVNIDDLLDSPAFKRYGVELIDINEVGEENLDKINLLDLYTELSNQKLID</sequence>
<dbReference type="CDD" id="cd02201">
    <property type="entry name" value="FtsZ_type1"/>
    <property type="match status" value="1"/>
</dbReference>
<comment type="similarity">
    <text evidence="1 4">Belongs to the FtsZ family.</text>
</comment>
<dbReference type="AlphaFoldDB" id="A0AAE3H3Y0"/>
<dbReference type="InterPro" id="IPR008280">
    <property type="entry name" value="Tub_FtsZ_C"/>
</dbReference>
<feature type="domain" description="Tubulin/FtsZ 2-layer sandwich" evidence="7">
    <location>
        <begin position="213"/>
        <end position="337"/>
    </location>
</feature>
<evidence type="ECO:0000313" key="8">
    <source>
        <dbReference type="EMBL" id="MCP9763616.1"/>
    </source>
</evidence>
<dbReference type="SUPFAM" id="SSF55307">
    <property type="entry name" value="Tubulin C-terminal domain-like"/>
    <property type="match status" value="1"/>
</dbReference>
<dbReference type="InterPro" id="IPR024757">
    <property type="entry name" value="FtsZ_C"/>
</dbReference>
<comment type="subunit">
    <text evidence="4">Homodimer. Polymerizes to form a dynamic ring structure in a strictly GTP-dependent manner. Interacts directly with several other division proteins.</text>
</comment>
<feature type="domain" description="Tubulin/FtsZ GTPase" evidence="6">
    <location>
        <begin position="18"/>
        <end position="211"/>
    </location>
</feature>
<dbReference type="InterPro" id="IPR045061">
    <property type="entry name" value="FtsZ/CetZ"/>
</dbReference>
<dbReference type="Pfam" id="PF12327">
    <property type="entry name" value="FtsZ_C"/>
    <property type="match status" value="1"/>
</dbReference>
<dbReference type="InterPro" id="IPR018316">
    <property type="entry name" value="Tubulin/FtsZ_2-layer-sand-dom"/>
</dbReference>
<dbReference type="GO" id="GO:0005525">
    <property type="term" value="F:GTP binding"/>
    <property type="evidence" value="ECO:0007669"/>
    <property type="project" value="UniProtKB-UniRule"/>
</dbReference>
<dbReference type="PANTHER" id="PTHR30314">
    <property type="entry name" value="CELL DIVISION PROTEIN FTSZ-RELATED"/>
    <property type="match status" value="1"/>
</dbReference>
<evidence type="ECO:0000256" key="2">
    <source>
        <dbReference type="ARBA" id="ARBA00022741"/>
    </source>
</evidence>
<name>A0AAE3H3Y0_9BACT</name>
<dbReference type="GO" id="GO:0032153">
    <property type="term" value="C:cell division site"/>
    <property type="evidence" value="ECO:0007669"/>
    <property type="project" value="UniProtKB-UniRule"/>
</dbReference>
<dbReference type="GO" id="GO:0003924">
    <property type="term" value="F:GTPase activity"/>
    <property type="evidence" value="ECO:0007669"/>
    <property type="project" value="UniProtKB-UniRule"/>
</dbReference>
<proteinExistence type="inferred from homology"/>
<feature type="binding site" evidence="4">
    <location>
        <position position="193"/>
    </location>
    <ligand>
        <name>GTP</name>
        <dbReference type="ChEBI" id="CHEBI:37565"/>
    </ligand>
</feature>
<dbReference type="InterPro" id="IPR003008">
    <property type="entry name" value="Tubulin_FtsZ_GTPase"/>
</dbReference>
<evidence type="ECO:0000259" key="6">
    <source>
        <dbReference type="SMART" id="SM00864"/>
    </source>
</evidence>
<keyword evidence="2 4" id="KW-0547">Nucleotide-binding</keyword>
<evidence type="ECO:0000259" key="7">
    <source>
        <dbReference type="SMART" id="SM00865"/>
    </source>
</evidence>
<evidence type="ECO:0000256" key="1">
    <source>
        <dbReference type="ARBA" id="ARBA00009690"/>
    </source>
</evidence>
<keyword evidence="4" id="KW-0131">Cell cycle</keyword>
<reference evidence="8 9" key="1">
    <citation type="submission" date="2018-11" db="EMBL/GenBank/DDBJ databases">
        <title>Novel bacteria species description.</title>
        <authorList>
            <person name="Han J.-H."/>
        </authorList>
    </citation>
    <scope>NUCLEOTIDE SEQUENCE [LARGE SCALE GENOMIC DNA]</scope>
    <source>
        <strain evidence="8 9">KCTC23259</strain>
    </source>
</reference>
<comment type="function">
    <text evidence="4">Essential cell division protein that forms a contractile ring structure (Z ring) at the future cell division site. The regulation of the ring assembly controls the timing and the location of cell division. One of the functions of the FtsZ ring is to recruit other cell division proteins to the septum to produce a new cell wall between the dividing cells. Binds GTP and shows GTPase activity.</text>
</comment>
<comment type="subcellular location">
    <subcellularLocation>
        <location evidence="4">Cytoplasm</location>
    </subcellularLocation>
    <text evidence="4">Assembles at midcell at the inner surface of the cytoplasmic membrane.</text>
</comment>
<keyword evidence="4" id="KW-0717">Septation</keyword>
<dbReference type="GO" id="GO:0000917">
    <property type="term" value="P:division septum assembly"/>
    <property type="evidence" value="ECO:0007669"/>
    <property type="project" value="UniProtKB-KW"/>
</dbReference>
<dbReference type="Pfam" id="PF00091">
    <property type="entry name" value="Tubulin"/>
    <property type="match status" value="1"/>
</dbReference>
<dbReference type="InterPro" id="IPR000158">
    <property type="entry name" value="Cell_div_FtsZ"/>
</dbReference>
<dbReference type="EMBL" id="RJUF01000033">
    <property type="protein sequence ID" value="MCP9763616.1"/>
    <property type="molecule type" value="Genomic_DNA"/>
</dbReference>
<keyword evidence="4" id="KW-0963">Cytoplasm</keyword>
<keyword evidence="4 8" id="KW-0132">Cell division</keyword>
<gene>
    <name evidence="4 8" type="primary">ftsZ</name>
    <name evidence="8" type="ORF">EGI31_11670</name>
</gene>
<dbReference type="PRINTS" id="PR00423">
    <property type="entry name" value="CELLDVISFTSZ"/>
</dbReference>
<accession>A0AAE3H3Y0</accession>
<organism evidence="8 9">
    <name type="scientific">Lacihabitans soyangensis</name>
    <dbReference type="NCBI Taxonomy" id="869394"/>
    <lineage>
        <taxon>Bacteria</taxon>
        <taxon>Pseudomonadati</taxon>
        <taxon>Bacteroidota</taxon>
        <taxon>Cytophagia</taxon>
        <taxon>Cytophagales</taxon>
        <taxon>Leadbetterellaceae</taxon>
        <taxon>Lacihabitans</taxon>
    </lineage>
</organism>
<dbReference type="InterPro" id="IPR036525">
    <property type="entry name" value="Tubulin/FtsZ_GTPase_sf"/>
</dbReference>
<feature type="binding site" evidence="4">
    <location>
        <position position="150"/>
    </location>
    <ligand>
        <name>GTP</name>
        <dbReference type="ChEBI" id="CHEBI:37565"/>
    </ligand>
</feature>
<dbReference type="NCBIfam" id="TIGR00065">
    <property type="entry name" value="ftsZ"/>
    <property type="match status" value="1"/>
</dbReference>
<dbReference type="SMART" id="SM00865">
    <property type="entry name" value="Tubulin_C"/>
    <property type="match status" value="1"/>
</dbReference>
<dbReference type="SUPFAM" id="SSF52490">
    <property type="entry name" value="Tubulin nucleotide-binding domain-like"/>
    <property type="match status" value="1"/>
</dbReference>